<evidence type="ECO:0000256" key="3">
    <source>
        <dbReference type="ARBA" id="ARBA00023027"/>
    </source>
</evidence>
<evidence type="ECO:0000256" key="5">
    <source>
        <dbReference type="SAM" id="Phobius"/>
    </source>
</evidence>
<evidence type="ECO:0000256" key="2">
    <source>
        <dbReference type="ARBA" id="ARBA00022737"/>
    </source>
</evidence>
<feature type="region of interest" description="Disordered" evidence="4">
    <location>
        <begin position="1247"/>
        <end position="1275"/>
    </location>
</feature>
<dbReference type="GO" id="GO:0006952">
    <property type="term" value="P:defense response"/>
    <property type="evidence" value="ECO:0007669"/>
    <property type="project" value="InterPro"/>
</dbReference>
<keyword evidence="5" id="KW-0812">Transmembrane</keyword>
<dbReference type="InterPro" id="IPR000157">
    <property type="entry name" value="TIR_dom"/>
</dbReference>
<evidence type="ECO:0000313" key="7">
    <source>
        <dbReference type="EMBL" id="CAG7894668.1"/>
    </source>
</evidence>
<dbReference type="Gene3D" id="3.40.50.10140">
    <property type="entry name" value="Toll/interleukin-1 receptor homology (TIR) domain"/>
    <property type="match status" value="1"/>
</dbReference>
<feature type="compositionally biased region" description="Acidic residues" evidence="4">
    <location>
        <begin position="1251"/>
        <end position="1265"/>
    </location>
</feature>
<dbReference type="InterPro" id="IPR058192">
    <property type="entry name" value="WHD_ROQ1-like"/>
</dbReference>
<keyword evidence="5" id="KW-1133">Transmembrane helix</keyword>
<name>A0A8D9M1E2_BRACM</name>
<dbReference type="GO" id="GO:0007165">
    <property type="term" value="P:signal transduction"/>
    <property type="evidence" value="ECO:0007669"/>
    <property type="project" value="InterPro"/>
</dbReference>
<dbReference type="FunFam" id="3.80.10.10:FF:000386">
    <property type="entry name" value="Disease resistance protein RPS4"/>
    <property type="match status" value="1"/>
</dbReference>
<dbReference type="FunFam" id="3.40.50.10140:FF:000007">
    <property type="entry name" value="Disease resistance protein (TIR-NBS-LRR class)"/>
    <property type="match status" value="1"/>
</dbReference>
<organism evidence="7 8">
    <name type="scientific">Brassica campestris</name>
    <name type="common">Field mustard</name>
    <dbReference type="NCBI Taxonomy" id="3711"/>
    <lineage>
        <taxon>Eukaryota</taxon>
        <taxon>Viridiplantae</taxon>
        <taxon>Streptophyta</taxon>
        <taxon>Embryophyta</taxon>
        <taxon>Tracheophyta</taxon>
        <taxon>Spermatophyta</taxon>
        <taxon>Magnoliopsida</taxon>
        <taxon>eudicotyledons</taxon>
        <taxon>Gunneridae</taxon>
        <taxon>Pentapetalae</taxon>
        <taxon>rosids</taxon>
        <taxon>malvids</taxon>
        <taxon>Brassicales</taxon>
        <taxon>Brassicaceae</taxon>
        <taxon>Brassiceae</taxon>
        <taxon>Brassica</taxon>
    </lineage>
</organism>
<dbReference type="PROSITE" id="PS50104">
    <property type="entry name" value="TIR"/>
    <property type="match status" value="1"/>
</dbReference>
<dbReference type="Pfam" id="PF07725">
    <property type="entry name" value="LRR_3"/>
    <property type="match status" value="1"/>
</dbReference>
<dbReference type="InterPro" id="IPR042197">
    <property type="entry name" value="Apaf_helical"/>
</dbReference>
<evidence type="ECO:0000256" key="1">
    <source>
        <dbReference type="ARBA" id="ARBA00022614"/>
    </source>
</evidence>
<evidence type="ECO:0000313" key="8">
    <source>
        <dbReference type="Proteomes" id="UP000694005"/>
    </source>
</evidence>
<reference evidence="7 8" key="1">
    <citation type="submission" date="2021-07" db="EMBL/GenBank/DDBJ databases">
        <authorList>
            <consortium name="Genoscope - CEA"/>
            <person name="William W."/>
        </authorList>
    </citation>
    <scope>NUCLEOTIDE SEQUENCE [LARGE SCALE GENOMIC DNA]</scope>
</reference>
<feature type="compositionally biased region" description="Polar residues" evidence="4">
    <location>
        <begin position="1266"/>
        <end position="1275"/>
    </location>
</feature>
<dbReference type="InterPro" id="IPR011713">
    <property type="entry name" value="Leu-rich_rpt_3"/>
</dbReference>
<keyword evidence="1" id="KW-0433">Leucine-rich repeat</keyword>
<dbReference type="Gene3D" id="3.40.50.300">
    <property type="entry name" value="P-loop containing nucleotide triphosphate hydrolases"/>
    <property type="match status" value="1"/>
</dbReference>
<feature type="region of interest" description="Disordered" evidence="4">
    <location>
        <begin position="188"/>
        <end position="212"/>
    </location>
</feature>
<dbReference type="GO" id="GO:0043531">
    <property type="term" value="F:ADP binding"/>
    <property type="evidence" value="ECO:0007669"/>
    <property type="project" value="InterPro"/>
</dbReference>
<gene>
    <name evidence="7" type="ORF">BRAPAZ1V2_A02P36200.2</name>
</gene>
<dbReference type="SUPFAM" id="SSF52200">
    <property type="entry name" value="Toll/Interleukin receptor TIR domain"/>
    <property type="match status" value="1"/>
</dbReference>
<dbReference type="Gene3D" id="3.80.10.10">
    <property type="entry name" value="Ribonuclease Inhibitor"/>
    <property type="match status" value="2"/>
</dbReference>
<dbReference type="Gramene" id="A02p36200.2_BraZ1">
    <property type="protein sequence ID" value="A02p36200.2_BraZ1.CDS"/>
    <property type="gene ID" value="A02g36200.2_BraZ1"/>
</dbReference>
<dbReference type="PANTHER" id="PTHR11017:SF382">
    <property type="entry name" value="TIR DOMAIN-CONTAINING PROTEIN"/>
    <property type="match status" value="1"/>
</dbReference>
<dbReference type="SUPFAM" id="SSF52058">
    <property type="entry name" value="L domain-like"/>
    <property type="match status" value="1"/>
</dbReference>
<evidence type="ECO:0000259" key="6">
    <source>
        <dbReference type="PROSITE" id="PS50104"/>
    </source>
</evidence>
<proteinExistence type="predicted"/>
<dbReference type="Gene3D" id="1.10.8.430">
    <property type="entry name" value="Helical domain of apoptotic protease-activating factors"/>
    <property type="match status" value="1"/>
</dbReference>
<protein>
    <recommendedName>
        <fullName evidence="6">TIR domain-containing protein</fullName>
    </recommendedName>
</protein>
<dbReference type="PANTHER" id="PTHR11017">
    <property type="entry name" value="LEUCINE-RICH REPEAT-CONTAINING PROTEIN"/>
    <property type="match status" value="1"/>
</dbReference>
<dbReference type="Pfam" id="PF23282">
    <property type="entry name" value="WHD_ROQ1"/>
    <property type="match status" value="1"/>
</dbReference>
<evidence type="ECO:0000256" key="4">
    <source>
        <dbReference type="SAM" id="MobiDB-lite"/>
    </source>
</evidence>
<dbReference type="Pfam" id="PF00931">
    <property type="entry name" value="NB-ARC"/>
    <property type="match status" value="1"/>
</dbReference>
<dbReference type="InterPro" id="IPR032675">
    <property type="entry name" value="LRR_dom_sf"/>
</dbReference>
<feature type="domain" description="TIR" evidence="6">
    <location>
        <begin position="9"/>
        <end position="174"/>
    </location>
</feature>
<sequence>MDVNSRRITNHQVFVSFRGEELRCGFVSHLVEALQRHGINVFIDKLESVGQDLSNLFARIEESTIALVIFSRRYTESRWCLDELVKIKERAAQGLLKVIPIFFKVEPVTVKQLRGAFGDKFRDREWEYRCDKPRTGRWKEALASVSCKTGLTFDRKSTDCEFIEHIVKEVKKVLTSIEQEEKVKASVNTTVRSEGEKQEVSSLTGTNLPGEGEELETKENVKFFGITQRLQKLQEKLGMHGVVSKETRIIGVLGMAGIGKTTIAHKLFEEGKNKFHRRMFFDDIDKTSKEEGLTELRVRLLRKLLKKTDKTITEETTHESVETELLDSNVFLVLDNVSNKKQLEYLLGNRRWISQGSKVVIVTSDKSLVEDVVSDTYVVPGLNEKEGLECFCYHAFGDHKVHEGSLMKQSREFVDYARGNPLALKVLGPELRGRDKAHWESKLLQLAQSPSNVLNVSYDGLSQQQKEAFLDVTCFFRSENHKFVTALVDSEPDKGSSEIRDLADKFLIDITGGRVEMHNLLYTLGKKLASKQQKRLCNHHEIIRALKKKTGKNTINGIRGMFLDMSEVGTDTALSKEAFNGMDNLRYLKIYDSHFPQKNEAGYKLHFSNGVKLPLQKIRYLHWLRFPGEELPQDFNPINLIDLKLPYSKIKRLWDGVKDTSKLTWVDLSHSVNLSDLSGLLGSQNLRRLNLEGCKELKTLDARMENLTSLVFLNLRGCSSLVSLTEMNMESLKTLILSDCSNLEEFQIISEQLEALYLDGTSIKTLPPSMIKLQKLVLLNLKDCTKLATVPGCLGNMKALQEVILSGCKKMETFPDLQENMRRLRIFLLDGTSIKEVPKLLQNPGLSRWPHHGGVKGFPLLRHLSLRGNDKIQSLQPDIGDLYHLKYIDLKFCKNLASVPTLPPNLQCLNAHGCESLTTLGNPLAHLVLTDQIHATLIFSNCNKLDEDAKTGIVSYIQKKSQLMSDALDRYNLGSVVESFVGACFPGCEVHASLSHQAYGSVIVLPELSRHWSNNGTTGVVLCAVVSFTDYQDQNNHVLVKCTCDFKASDGSLRQFSCMVGGNRPRTINSDHVFVGYTSWLQIKKQKEADDDDDKKDYSCSDDDQASLRFEVIDSTRELVKNCQVIKCGFSLVNESDEAESFSWEFNRIHGEPSEMEVINQQGETSTVSNNSTQGVLASRIIDNEEALRSQQRETRSIGNNNNVTNGALMLLHAYSDDSELTDGDESQRMEEINQQGHKISIGDVSMVSQDSEESDESEINEQDETNSCVSSEDQGNSYVQECGRVTENTSAQMIKPVGLLCLMISISAGAAFILGKRKR</sequence>
<dbReference type="SMART" id="SM00255">
    <property type="entry name" value="TIR"/>
    <property type="match status" value="1"/>
</dbReference>
<dbReference type="Proteomes" id="UP000694005">
    <property type="component" value="Chromosome A02"/>
</dbReference>
<dbReference type="SUPFAM" id="SSF52540">
    <property type="entry name" value="P-loop containing nucleoside triphosphate hydrolases"/>
    <property type="match status" value="1"/>
</dbReference>
<accession>A0A8D9M1E2</accession>
<keyword evidence="5" id="KW-0472">Membrane</keyword>
<dbReference type="InterPro" id="IPR035897">
    <property type="entry name" value="Toll_tir_struct_dom_sf"/>
</dbReference>
<dbReference type="EMBL" id="LS974618">
    <property type="protein sequence ID" value="CAG7894668.1"/>
    <property type="molecule type" value="Genomic_DNA"/>
</dbReference>
<dbReference type="Pfam" id="PF01582">
    <property type="entry name" value="TIR"/>
    <property type="match status" value="1"/>
</dbReference>
<dbReference type="InterPro" id="IPR027417">
    <property type="entry name" value="P-loop_NTPase"/>
</dbReference>
<keyword evidence="2" id="KW-0677">Repeat</keyword>
<dbReference type="InterPro" id="IPR002182">
    <property type="entry name" value="NB-ARC"/>
</dbReference>
<dbReference type="InterPro" id="IPR044974">
    <property type="entry name" value="Disease_R_plants"/>
</dbReference>
<dbReference type="PRINTS" id="PR00364">
    <property type="entry name" value="DISEASERSIST"/>
</dbReference>
<keyword evidence="3" id="KW-0520">NAD</keyword>
<feature type="transmembrane region" description="Helical" evidence="5">
    <location>
        <begin position="1298"/>
        <end position="1316"/>
    </location>
</feature>